<protein>
    <recommendedName>
        <fullName evidence="5">Phage shock protein B</fullName>
    </recommendedName>
</protein>
<evidence type="ECO:0000256" key="1">
    <source>
        <dbReference type="SAM" id="Coils"/>
    </source>
</evidence>
<reference evidence="3 4" key="1">
    <citation type="journal article" date="2012" name="Stand. Genomic Sci.">
        <title>Complete genome sequencing and analysis of Saprospira grandis str. Lewin, a predatory marine bacterium.</title>
        <authorList>
            <person name="Saw J.H."/>
            <person name="Yuryev A."/>
            <person name="Kanbe M."/>
            <person name="Hou S."/>
            <person name="Young A.G."/>
            <person name="Aizawa S."/>
            <person name="Alam M."/>
        </authorList>
    </citation>
    <scope>NUCLEOTIDE SEQUENCE [LARGE SCALE GENOMIC DNA]</scope>
    <source>
        <strain evidence="3 4">Lewin</strain>
    </source>
</reference>
<dbReference type="RefSeq" id="WP_015692447.1">
    <property type="nucleotide sequence ID" value="NC_016940.1"/>
</dbReference>
<keyword evidence="1" id="KW-0175">Coiled coil</keyword>
<keyword evidence="4" id="KW-1185">Reference proteome</keyword>
<feature type="coiled-coil region" evidence="1">
    <location>
        <begin position="33"/>
        <end position="74"/>
    </location>
</feature>
<evidence type="ECO:0000256" key="2">
    <source>
        <dbReference type="SAM" id="Phobius"/>
    </source>
</evidence>
<dbReference type="AlphaFoldDB" id="H6L2S1"/>
<evidence type="ECO:0000313" key="4">
    <source>
        <dbReference type="Proteomes" id="UP000007519"/>
    </source>
</evidence>
<sequence>MNSFMDEFIGLVAVVMVFSIPLLAIFLSYRSKMRKMELNNGGKQEEIDQLKRQIGHLFQQQELLEERIAELESAGEKDKIALSIEELDILRKADKK</sequence>
<dbReference type="EMBL" id="CP002831">
    <property type="protein sequence ID" value="AFC24828.1"/>
    <property type="molecule type" value="Genomic_DNA"/>
</dbReference>
<feature type="transmembrane region" description="Helical" evidence="2">
    <location>
        <begin position="12"/>
        <end position="29"/>
    </location>
</feature>
<dbReference type="KEGG" id="sgn:SGRA_2097"/>
<dbReference type="OrthoDB" id="2390171at2"/>
<organism evidence="3 4">
    <name type="scientific">Saprospira grandis (strain Lewin)</name>
    <dbReference type="NCBI Taxonomy" id="984262"/>
    <lineage>
        <taxon>Bacteria</taxon>
        <taxon>Pseudomonadati</taxon>
        <taxon>Bacteroidota</taxon>
        <taxon>Saprospiria</taxon>
        <taxon>Saprospirales</taxon>
        <taxon>Saprospiraceae</taxon>
        <taxon>Saprospira</taxon>
    </lineage>
</organism>
<keyword evidence="2" id="KW-1133">Transmembrane helix</keyword>
<proteinExistence type="predicted"/>
<evidence type="ECO:0000313" key="3">
    <source>
        <dbReference type="EMBL" id="AFC24828.1"/>
    </source>
</evidence>
<dbReference type="STRING" id="984262.SGRA_2097"/>
<keyword evidence="2" id="KW-0812">Transmembrane</keyword>
<dbReference type="HOGENOM" id="CLU_2358103_0_0_10"/>
<keyword evidence="2" id="KW-0472">Membrane</keyword>
<name>H6L2S1_SAPGL</name>
<accession>H6L2S1</accession>
<evidence type="ECO:0008006" key="5">
    <source>
        <dbReference type="Google" id="ProtNLM"/>
    </source>
</evidence>
<dbReference type="Proteomes" id="UP000007519">
    <property type="component" value="Chromosome"/>
</dbReference>
<gene>
    <name evidence="3" type="ordered locus">SGRA_2097</name>
</gene>